<evidence type="ECO:0000313" key="3">
    <source>
        <dbReference type="Proteomes" id="UP000008744"/>
    </source>
</evidence>
<dbReference type="HOGENOM" id="CLU_2485712_0_0_1"/>
<keyword evidence="3" id="KW-1185">Reference proteome</keyword>
<dbReference type="Proteomes" id="UP000008744">
    <property type="component" value="Unassembled WGS sequence"/>
</dbReference>
<organism evidence="3">
    <name type="scientific">Drosophila persimilis</name>
    <name type="common">Fruit fly</name>
    <dbReference type="NCBI Taxonomy" id="7234"/>
    <lineage>
        <taxon>Eukaryota</taxon>
        <taxon>Metazoa</taxon>
        <taxon>Ecdysozoa</taxon>
        <taxon>Arthropoda</taxon>
        <taxon>Hexapoda</taxon>
        <taxon>Insecta</taxon>
        <taxon>Pterygota</taxon>
        <taxon>Neoptera</taxon>
        <taxon>Endopterygota</taxon>
        <taxon>Diptera</taxon>
        <taxon>Brachycera</taxon>
        <taxon>Muscomorpha</taxon>
        <taxon>Ephydroidea</taxon>
        <taxon>Drosophilidae</taxon>
        <taxon>Drosophila</taxon>
        <taxon>Sophophora</taxon>
    </lineage>
</organism>
<accession>B4GMU9</accession>
<reference evidence="2 3" key="1">
    <citation type="journal article" date="2007" name="Nature">
        <title>Evolution of genes and genomes on the Drosophila phylogeny.</title>
        <authorList>
            <consortium name="Drosophila 12 Genomes Consortium"/>
            <person name="Clark A.G."/>
            <person name="Eisen M.B."/>
            <person name="Smith D.R."/>
            <person name="Bergman C.M."/>
            <person name="Oliver B."/>
            <person name="Markow T.A."/>
            <person name="Kaufman T.C."/>
            <person name="Kellis M."/>
            <person name="Gelbart W."/>
            <person name="Iyer V.N."/>
            <person name="Pollard D.A."/>
            <person name="Sackton T.B."/>
            <person name="Larracuente A.M."/>
            <person name="Singh N.D."/>
            <person name="Abad J.P."/>
            <person name="Abt D.N."/>
            <person name="Adryan B."/>
            <person name="Aguade M."/>
            <person name="Akashi H."/>
            <person name="Anderson W.W."/>
            <person name="Aquadro C.F."/>
            <person name="Ardell D.H."/>
            <person name="Arguello R."/>
            <person name="Artieri C.G."/>
            <person name="Barbash D.A."/>
            <person name="Barker D."/>
            <person name="Barsanti P."/>
            <person name="Batterham P."/>
            <person name="Batzoglou S."/>
            <person name="Begun D."/>
            <person name="Bhutkar A."/>
            <person name="Blanco E."/>
            <person name="Bosak S.A."/>
            <person name="Bradley R.K."/>
            <person name="Brand A.D."/>
            <person name="Brent M.R."/>
            <person name="Brooks A.N."/>
            <person name="Brown R.H."/>
            <person name="Butlin R.K."/>
            <person name="Caggese C."/>
            <person name="Calvi B.R."/>
            <person name="Bernardo de Carvalho A."/>
            <person name="Caspi A."/>
            <person name="Castrezana S."/>
            <person name="Celniker S.E."/>
            <person name="Chang J.L."/>
            <person name="Chapple C."/>
            <person name="Chatterji S."/>
            <person name="Chinwalla A."/>
            <person name="Civetta A."/>
            <person name="Clifton S.W."/>
            <person name="Comeron J.M."/>
            <person name="Costello J.C."/>
            <person name="Coyne J.A."/>
            <person name="Daub J."/>
            <person name="David R.G."/>
            <person name="Delcher A.L."/>
            <person name="Delehaunty K."/>
            <person name="Do C.B."/>
            <person name="Ebling H."/>
            <person name="Edwards K."/>
            <person name="Eickbush T."/>
            <person name="Evans J.D."/>
            <person name="Filipski A."/>
            <person name="Findeiss S."/>
            <person name="Freyhult E."/>
            <person name="Fulton L."/>
            <person name="Fulton R."/>
            <person name="Garcia A.C."/>
            <person name="Gardiner A."/>
            <person name="Garfield D.A."/>
            <person name="Garvin B.E."/>
            <person name="Gibson G."/>
            <person name="Gilbert D."/>
            <person name="Gnerre S."/>
            <person name="Godfrey J."/>
            <person name="Good R."/>
            <person name="Gotea V."/>
            <person name="Gravely B."/>
            <person name="Greenberg A.J."/>
            <person name="Griffiths-Jones S."/>
            <person name="Gross S."/>
            <person name="Guigo R."/>
            <person name="Gustafson E.A."/>
            <person name="Haerty W."/>
            <person name="Hahn M.W."/>
            <person name="Halligan D.L."/>
            <person name="Halpern A.L."/>
            <person name="Halter G.M."/>
            <person name="Han M.V."/>
            <person name="Heger A."/>
            <person name="Hillier L."/>
            <person name="Hinrichs A.S."/>
            <person name="Holmes I."/>
            <person name="Hoskins R.A."/>
            <person name="Hubisz M.J."/>
            <person name="Hultmark D."/>
            <person name="Huntley M.A."/>
            <person name="Jaffe D.B."/>
            <person name="Jagadeeshan S."/>
            <person name="Jeck W.R."/>
            <person name="Johnson J."/>
            <person name="Jones C.D."/>
            <person name="Jordan W.C."/>
            <person name="Karpen G.H."/>
            <person name="Kataoka E."/>
            <person name="Keightley P.D."/>
            <person name="Kheradpour P."/>
            <person name="Kirkness E.F."/>
            <person name="Koerich L.B."/>
            <person name="Kristiansen K."/>
            <person name="Kudrna D."/>
            <person name="Kulathinal R.J."/>
            <person name="Kumar S."/>
            <person name="Kwok R."/>
            <person name="Lander E."/>
            <person name="Langley C.H."/>
            <person name="Lapoint R."/>
            <person name="Lazzaro B.P."/>
            <person name="Lee S.J."/>
            <person name="Levesque L."/>
            <person name="Li R."/>
            <person name="Lin C.F."/>
            <person name="Lin M.F."/>
            <person name="Lindblad-Toh K."/>
            <person name="Llopart A."/>
            <person name="Long M."/>
            <person name="Low L."/>
            <person name="Lozovsky E."/>
            <person name="Lu J."/>
            <person name="Luo M."/>
            <person name="Machado C.A."/>
            <person name="Makalowski W."/>
            <person name="Marzo M."/>
            <person name="Matsuda M."/>
            <person name="Matzkin L."/>
            <person name="McAllister B."/>
            <person name="McBride C.S."/>
            <person name="McKernan B."/>
            <person name="McKernan K."/>
            <person name="Mendez-Lago M."/>
            <person name="Minx P."/>
            <person name="Mollenhauer M.U."/>
            <person name="Montooth K."/>
            <person name="Mount S.M."/>
            <person name="Mu X."/>
            <person name="Myers E."/>
            <person name="Negre B."/>
            <person name="Newfeld S."/>
            <person name="Nielsen R."/>
            <person name="Noor M.A."/>
            <person name="O'Grady P."/>
            <person name="Pachter L."/>
            <person name="Papaceit M."/>
            <person name="Parisi M.J."/>
            <person name="Parisi M."/>
            <person name="Parts L."/>
            <person name="Pedersen J.S."/>
            <person name="Pesole G."/>
            <person name="Phillippy A.M."/>
            <person name="Ponting C.P."/>
            <person name="Pop M."/>
            <person name="Porcelli D."/>
            <person name="Powell J.R."/>
            <person name="Prohaska S."/>
            <person name="Pruitt K."/>
            <person name="Puig M."/>
            <person name="Quesneville H."/>
            <person name="Ram K.R."/>
            <person name="Rand D."/>
            <person name="Rasmussen M.D."/>
            <person name="Reed L.K."/>
            <person name="Reenan R."/>
            <person name="Reily A."/>
            <person name="Remington K.A."/>
            <person name="Rieger T.T."/>
            <person name="Ritchie M.G."/>
            <person name="Robin C."/>
            <person name="Rogers Y.H."/>
            <person name="Rohde C."/>
            <person name="Rozas J."/>
            <person name="Rubenfield M.J."/>
            <person name="Ruiz A."/>
            <person name="Russo S."/>
            <person name="Salzberg S.L."/>
            <person name="Sanchez-Gracia A."/>
            <person name="Saranga D.J."/>
            <person name="Sato H."/>
            <person name="Schaeffer S.W."/>
            <person name="Schatz M.C."/>
            <person name="Schlenke T."/>
            <person name="Schwartz R."/>
            <person name="Segarra C."/>
            <person name="Singh R.S."/>
            <person name="Sirot L."/>
            <person name="Sirota M."/>
            <person name="Sisneros N.B."/>
            <person name="Smith C.D."/>
            <person name="Smith T.F."/>
            <person name="Spieth J."/>
            <person name="Stage D.E."/>
            <person name="Stark A."/>
            <person name="Stephan W."/>
            <person name="Strausberg R.L."/>
            <person name="Strempel S."/>
            <person name="Sturgill D."/>
            <person name="Sutton G."/>
            <person name="Sutton G.G."/>
            <person name="Tao W."/>
            <person name="Teichmann S."/>
            <person name="Tobari Y.N."/>
            <person name="Tomimura Y."/>
            <person name="Tsolas J.M."/>
            <person name="Valente V.L."/>
            <person name="Venter E."/>
            <person name="Venter J.C."/>
            <person name="Vicario S."/>
            <person name="Vieira F.G."/>
            <person name="Vilella A.J."/>
            <person name="Villasante A."/>
            <person name="Walenz B."/>
            <person name="Wang J."/>
            <person name="Wasserman M."/>
            <person name="Watts T."/>
            <person name="Wilson D."/>
            <person name="Wilson R.K."/>
            <person name="Wing R.A."/>
            <person name="Wolfner M.F."/>
            <person name="Wong A."/>
            <person name="Wong G.K."/>
            <person name="Wu C.I."/>
            <person name="Wu G."/>
            <person name="Yamamoto D."/>
            <person name="Yang H.P."/>
            <person name="Yang S.P."/>
            <person name="Yorke J.A."/>
            <person name="Yoshida K."/>
            <person name="Zdobnov E."/>
            <person name="Zhang P."/>
            <person name="Zhang Y."/>
            <person name="Zimin A.V."/>
            <person name="Baldwin J."/>
            <person name="Abdouelleil A."/>
            <person name="Abdulkadir J."/>
            <person name="Abebe A."/>
            <person name="Abera B."/>
            <person name="Abreu J."/>
            <person name="Acer S.C."/>
            <person name="Aftuck L."/>
            <person name="Alexander A."/>
            <person name="An P."/>
            <person name="Anderson E."/>
            <person name="Anderson S."/>
            <person name="Arachi H."/>
            <person name="Azer M."/>
            <person name="Bachantsang P."/>
            <person name="Barry A."/>
            <person name="Bayul T."/>
            <person name="Berlin A."/>
            <person name="Bessette D."/>
            <person name="Bloom T."/>
            <person name="Blye J."/>
            <person name="Boguslavskiy L."/>
            <person name="Bonnet C."/>
            <person name="Boukhgalter B."/>
            <person name="Bourzgui I."/>
            <person name="Brown A."/>
            <person name="Cahill P."/>
            <person name="Channer S."/>
            <person name="Cheshatsang Y."/>
            <person name="Chuda L."/>
            <person name="Citroen M."/>
            <person name="Collymore A."/>
            <person name="Cooke P."/>
            <person name="Costello M."/>
            <person name="D'Aco K."/>
            <person name="Daza R."/>
            <person name="De Haan G."/>
            <person name="DeGray S."/>
            <person name="DeMaso C."/>
            <person name="Dhargay N."/>
            <person name="Dooley K."/>
            <person name="Dooley E."/>
            <person name="Doricent M."/>
            <person name="Dorje P."/>
            <person name="Dorjee K."/>
            <person name="Dupes A."/>
            <person name="Elong R."/>
            <person name="Falk J."/>
            <person name="Farina A."/>
            <person name="Faro S."/>
            <person name="Ferguson D."/>
            <person name="Fisher S."/>
            <person name="Foley C.D."/>
            <person name="Franke A."/>
            <person name="Friedrich D."/>
            <person name="Gadbois L."/>
            <person name="Gearin G."/>
            <person name="Gearin C.R."/>
            <person name="Giannoukos G."/>
            <person name="Goode T."/>
            <person name="Graham J."/>
            <person name="Grandbois E."/>
            <person name="Grewal S."/>
            <person name="Gyaltsen K."/>
            <person name="Hafez N."/>
            <person name="Hagos B."/>
            <person name="Hall J."/>
            <person name="Henson C."/>
            <person name="Hollinger A."/>
            <person name="Honan T."/>
            <person name="Huard M.D."/>
            <person name="Hughes L."/>
            <person name="Hurhula B."/>
            <person name="Husby M.E."/>
            <person name="Kamat A."/>
            <person name="Kanga B."/>
            <person name="Kashin S."/>
            <person name="Khazanovich D."/>
            <person name="Kisner P."/>
            <person name="Lance K."/>
            <person name="Lara M."/>
            <person name="Lee W."/>
            <person name="Lennon N."/>
            <person name="Letendre F."/>
            <person name="LeVine R."/>
            <person name="Lipovsky A."/>
            <person name="Liu X."/>
            <person name="Liu J."/>
            <person name="Liu S."/>
            <person name="Lokyitsang T."/>
            <person name="Lokyitsang Y."/>
            <person name="Lubonja R."/>
            <person name="Lui A."/>
            <person name="MacDonald P."/>
            <person name="Magnisalis V."/>
            <person name="Maru K."/>
            <person name="Matthews C."/>
            <person name="McCusker W."/>
            <person name="McDonough S."/>
            <person name="Mehta T."/>
            <person name="Meldrim J."/>
            <person name="Meneus L."/>
            <person name="Mihai O."/>
            <person name="Mihalev A."/>
            <person name="Mihova T."/>
            <person name="Mittelman R."/>
            <person name="Mlenga V."/>
            <person name="Montmayeur A."/>
            <person name="Mulrain L."/>
            <person name="Navidi A."/>
            <person name="Naylor J."/>
            <person name="Negash T."/>
            <person name="Nguyen T."/>
            <person name="Nguyen N."/>
            <person name="Nicol R."/>
            <person name="Norbu C."/>
            <person name="Norbu N."/>
            <person name="Novod N."/>
            <person name="O'Neill B."/>
            <person name="Osman S."/>
            <person name="Markiewicz E."/>
            <person name="Oyono O.L."/>
            <person name="Patti C."/>
            <person name="Phunkhang P."/>
            <person name="Pierre F."/>
            <person name="Priest M."/>
            <person name="Raghuraman S."/>
            <person name="Rege F."/>
            <person name="Reyes R."/>
            <person name="Rise C."/>
            <person name="Rogov P."/>
            <person name="Ross K."/>
            <person name="Ryan E."/>
            <person name="Settipalli S."/>
            <person name="Shea T."/>
            <person name="Sherpa N."/>
            <person name="Shi L."/>
            <person name="Shih D."/>
            <person name="Sparrow T."/>
            <person name="Spaulding J."/>
            <person name="Stalker J."/>
            <person name="Stange-Thomann N."/>
            <person name="Stavropoulos S."/>
            <person name="Stone C."/>
            <person name="Strader C."/>
            <person name="Tesfaye S."/>
            <person name="Thomson T."/>
            <person name="Thoulutsang Y."/>
            <person name="Thoulutsang D."/>
            <person name="Topham K."/>
            <person name="Topping I."/>
            <person name="Tsamla T."/>
            <person name="Vassiliev H."/>
            <person name="Vo A."/>
            <person name="Wangchuk T."/>
            <person name="Wangdi T."/>
            <person name="Weiand M."/>
            <person name="Wilkinson J."/>
            <person name="Wilson A."/>
            <person name="Yadav S."/>
            <person name="Young G."/>
            <person name="Yu Q."/>
            <person name="Zembek L."/>
            <person name="Zhong D."/>
            <person name="Zimmer A."/>
            <person name="Zwirko Z."/>
            <person name="Jaffe D.B."/>
            <person name="Alvarez P."/>
            <person name="Brockman W."/>
            <person name="Butler J."/>
            <person name="Chin C."/>
            <person name="Gnerre S."/>
            <person name="Grabherr M."/>
            <person name="Kleber M."/>
            <person name="Mauceli E."/>
            <person name="MacCallum I."/>
        </authorList>
    </citation>
    <scope>NUCLEOTIDE SEQUENCE [LARGE SCALE GENOMIC DNA]</scope>
    <source>
        <strain evidence="3">MSH-3 / Tucson 14011-0111.49</strain>
    </source>
</reference>
<dbReference type="AlphaFoldDB" id="B4GMU9"/>
<gene>
    <name evidence="2" type="primary">Dper\GL12161</name>
    <name evidence="2" type="ORF">Dper_GL12161</name>
</gene>
<feature type="compositionally biased region" description="Low complexity" evidence="1">
    <location>
        <begin position="25"/>
        <end position="37"/>
    </location>
</feature>
<feature type="region of interest" description="Disordered" evidence="1">
    <location>
        <begin position="1"/>
        <end position="58"/>
    </location>
</feature>
<dbReference type="EMBL" id="CH479185">
    <property type="protein sequence ID" value="EDW38173.1"/>
    <property type="molecule type" value="Genomic_DNA"/>
</dbReference>
<feature type="compositionally biased region" description="Low complexity" evidence="1">
    <location>
        <begin position="1"/>
        <end position="15"/>
    </location>
</feature>
<dbReference type="OMA" id="CLIIPVQ"/>
<sequence>MAQQKQQLLEQGQEQPAALRRAGIQKTQQKKQQQTTQPSEAYVKCFPSSSSSSIRSRGKDTCLIIPVQARLSTCTPEAQTAATARHNAWNK</sequence>
<evidence type="ECO:0000256" key="1">
    <source>
        <dbReference type="SAM" id="MobiDB-lite"/>
    </source>
</evidence>
<protein>
    <submittedName>
        <fullName evidence="2">GL12161</fullName>
    </submittedName>
</protein>
<proteinExistence type="predicted"/>
<name>B4GMU9_DROPE</name>
<evidence type="ECO:0000313" key="2">
    <source>
        <dbReference type="EMBL" id="EDW38173.1"/>
    </source>
</evidence>